<dbReference type="RefSeq" id="WP_306838149.1">
    <property type="nucleotide sequence ID" value="NZ_JAUSRA010000001.1"/>
</dbReference>
<evidence type="ECO:0008006" key="3">
    <source>
        <dbReference type="Google" id="ProtNLM"/>
    </source>
</evidence>
<protein>
    <recommendedName>
        <fullName evidence="3">Head-to-tail stopper</fullName>
    </recommendedName>
</protein>
<dbReference type="EMBL" id="JAUSRA010000001">
    <property type="protein sequence ID" value="MDP9799348.1"/>
    <property type="molecule type" value="Genomic_DNA"/>
</dbReference>
<comment type="caution">
    <text evidence="1">The sequence shown here is derived from an EMBL/GenBank/DDBJ whole genome shotgun (WGS) entry which is preliminary data.</text>
</comment>
<accession>A0ABT9N6M5</accession>
<evidence type="ECO:0000313" key="2">
    <source>
        <dbReference type="Proteomes" id="UP001240984"/>
    </source>
</evidence>
<evidence type="ECO:0000313" key="1">
    <source>
        <dbReference type="EMBL" id="MDP9799348.1"/>
    </source>
</evidence>
<proteinExistence type="predicted"/>
<gene>
    <name evidence="1" type="ORF">J2S43_007860</name>
</gene>
<name>A0ABT9N6M5_9ACTN</name>
<dbReference type="Proteomes" id="UP001240984">
    <property type="component" value="Unassembled WGS sequence"/>
</dbReference>
<reference evidence="1 2" key="1">
    <citation type="submission" date="2023-07" db="EMBL/GenBank/DDBJ databases">
        <title>Sequencing the genomes of 1000 actinobacteria strains.</title>
        <authorList>
            <person name="Klenk H.-P."/>
        </authorList>
    </citation>
    <scope>NUCLEOTIDE SEQUENCE [LARGE SCALE GENOMIC DNA]</scope>
    <source>
        <strain evidence="1 2">DSM 44710</strain>
    </source>
</reference>
<sequence length="113" mass="11543">MTWEEFIAACGLAPATITVEAYEGAGAHGDVYAPAAEITPCIVEAARRRVSAQTQDAAGAEVLSSTTIYCPPGTVVPPGSRVTAAGRTGRVIAVADLDAHGLDLPAHVELSLE</sequence>
<keyword evidence="2" id="KW-1185">Reference proteome</keyword>
<organism evidence="1 2">
    <name type="scientific">Catenuloplanes nepalensis</name>
    <dbReference type="NCBI Taxonomy" id="587533"/>
    <lineage>
        <taxon>Bacteria</taxon>
        <taxon>Bacillati</taxon>
        <taxon>Actinomycetota</taxon>
        <taxon>Actinomycetes</taxon>
        <taxon>Micromonosporales</taxon>
        <taxon>Micromonosporaceae</taxon>
        <taxon>Catenuloplanes</taxon>
    </lineage>
</organism>